<proteinExistence type="predicted"/>
<dbReference type="AlphaFoldDB" id="A0A1W2HA23"/>
<organism evidence="1 2">
    <name type="scientific">Aquiflexum balticum DSM 16537</name>
    <dbReference type="NCBI Taxonomy" id="758820"/>
    <lineage>
        <taxon>Bacteria</taxon>
        <taxon>Pseudomonadati</taxon>
        <taxon>Bacteroidota</taxon>
        <taxon>Cytophagia</taxon>
        <taxon>Cytophagales</taxon>
        <taxon>Cyclobacteriaceae</taxon>
        <taxon>Aquiflexum</taxon>
    </lineage>
</organism>
<accession>A0A1W2HA23</accession>
<evidence type="ECO:0000313" key="2">
    <source>
        <dbReference type="Proteomes" id="UP000192333"/>
    </source>
</evidence>
<evidence type="ECO:0000313" key="1">
    <source>
        <dbReference type="EMBL" id="SMD45750.1"/>
    </source>
</evidence>
<dbReference type="Proteomes" id="UP000192333">
    <property type="component" value="Chromosome I"/>
</dbReference>
<reference evidence="2" key="1">
    <citation type="submission" date="2017-04" db="EMBL/GenBank/DDBJ databases">
        <authorList>
            <person name="Varghese N."/>
            <person name="Submissions S."/>
        </authorList>
    </citation>
    <scope>NUCLEOTIDE SEQUENCE [LARGE SCALE GENOMIC DNA]</scope>
    <source>
        <strain evidence="2">DSM 16537</strain>
    </source>
</reference>
<dbReference type="STRING" id="758820.SAMN00777080_4415"/>
<gene>
    <name evidence="1" type="ORF">SAMN00777080_4415</name>
</gene>
<protein>
    <submittedName>
        <fullName evidence="1">Uncharacterized protein</fullName>
    </submittedName>
</protein>
<sequence>MMCKHSNEMIHNDEDIDIKITFQIEDVEIEIL</sequence>
<dbReference type="EMBL" id="LT838813">
    <property type="protein sequence ID" value="SMD45750.1"/>
    <property type="molecule type" value="Genomic_DNA"/>
</dbReference>
<keyword evidence="2" id="KW-1185">Reference proteome</keyword>
<name>A0A1W2HA23_9BACT</name>